<dbReference type="Proteomes" id="UP000289775">
    <property type="component" value="Unassembled WGS sequence"/>
</dbReference>
<evidence type="ECO:0000313" key="1">
    <source>
        <dbReference type="EMBL" id="RYJ44266.1"/>
    </source>
</evidence>
<name>A0A444WES0_9FLAO</name>
<protein>
    <submittedName>
        <fullName evidence="1">Uncharacterized protein</fullName>
    </submittedName>
</protein>
<dbReference type="EMBL" id="JUIW01000003">
    <property type="protein sequence ID" value="RYJ44266.1"/>
    <property type="molecule type" value="Genomic_DNA"/>
</dbReference>
<organism evidence="1 2">
    <name type="scientific">Flavobacterium beibuense</name>
    <dbReference type="NCBI Taxonomy" id="657326"/>
    <lineage>
        <taxon>Bacteria</taxon>
        <taxon>Pseudomonadati</taxon>
        <taxon>Bacteroidota</taxon>
        <taxon>Flavobacteriia</taxon>
        <taxon>Flavobacteriales</taxon>
        <taxon>Flavobacteriaceae</taxon>
        <taxon>Flavobacterium</taxon>
    </lineage>
</organism>
<gene>
    <name evidence="1" type="ORF">NU09_0876</name>
</gene>
<proteinExistence type="predicted"/>
<dbReference type="OrthoDB" id="1363936at2"/>
<accession>A0A444WES0</accession>
<keyword evidence="2" id="KW-1185">Reference proteome</keyword>
<comment type="caution">
    <text evidence="1">The sequence shown here is derived from an EMBL/GenBank/DDBJ whole genome shotgun (WGS) entry which is preliminary data.</text>
</comment>
<reference evidence="1 2" key="1">
    <citation type="submission" date="2014-12" db="EMBL/GenBank/DDBJ databases">
        <title>Genome sequence of Flavobacterium beibuense RSKm HC5.</title>
        <authorList>
            <person name="Kim J.F."/>
            <person name="Song J.Y."/>
            <person name="Kwak M.-J."/>
            <person name="Lee S.-W."/>
        </authorList>
    </citation>
    <scope>NUCLEOTIDE SEQUENCE [LARGE SCALE GENOMIC DNA]</scope>
    <source>
        <strain evidence="1 2">RSKm HC5</strain>
    </source>
</reference>
<evidence type="ECO:0000313" key="2">
    <source>
        <dbReference type="Proteomes" id="UP000289775"/>
    </source>
</evidence>
<dbReference type="RefSeq" id="WP_129750038.1">
    <property type="nucleotide sequence ID" value="NZ_JUIW01000003.1"/>
</dbReference>
<dbReference type="AlphaFoldDB" id="A0A444WES0"/>
<sequence>MDKGIRLKIRKELTTEQEKKVIQLKGTLISGTYTDIIHISDEGEDFYINHFVTTSEKKQQALEFITLYLKEKELESILWIL</sequence>